<name>A0A2H0N837_9BACT</name>
<dbReference type="InterPro" id="IPR032466">
    <property type="entry name" value="Metal_Hydrolase"/>
</dbReference>
<reference evidence="3 4" key="1">
    <citation type="submission" date="2017-09" db="EMBL/GenBank/DDBJ databases">
        <title>Depth-based differentiation of microbial function through sediment-hosted aquifers and enrichment of novel symbionts in the deep terrestrial subsurface.</title>
        <authorList>
            <person name="Probst A.J."/>
            <person name="Ladd B."/>
            <person name="Jarett J.K."/>
            <person name="Geller-Mcgrath D.E."/>
            <person name="Sieber C.M."/>
            <person name="Emerson J.B."/>
            <person name="Anantharaman K."/>
            <person name="Thomas B.C."/>
            <person name="Malmstrom R."/>
            <person name="Stieglmeier M."/>
            <person name="Klingl A."/>
            <person name="Woyke T."/>
            <person name="Ryan C.M."/>
            <person name="Banfield J.F."/>
        </authorList>
    </citation>
    <scope>NUCLEOTIDE SEQUENCE [LARGE SCALE GENOMIC DNA]</scope>
    <source>
        <strain evidence="3">CG11_big_fil_rev_8_21_14_0_20_35_14</strain>
    </source>
</reference>
<proteinExistence type="predicted"/>
<dbReference type="GO" id="GO:0016810">
    <property type="term" value="F:hydrolase activity, acting on carbon-nitrogen (but not peptide) bonds"/>
    <property type="evidence" value="ECO:0007669"/>
    <property type="project" value="InterPro"/>
</dbReference>
<dbReference type="EMBL" id="PCWO01000017">
    <property type="protein sequence ID" value="PIR05060.1"/>
    <property type="molecule type" value="Genomic_DNA"/>
</dbReference>
<dbReference type="InterPro" id="IPR011059">
    <property type="entry name" value="Metal-dep_hydrolase_composite"/>
</dbReference>
<protein>
    <recommendedName>
        <fullName evidence="2">Amidohydrolase-related domain-containing protein</fullName>
    </recommendedName>
</protein>
<evidence type="ECO:0000313" key="3">
    <source>
        <dbReference type="EMBL" id="PIR05060.1"/>
    </source>
</evidence>
<dbReference type="Proteomes" id="UP000229893">
    <property type="component" value="Unassembled WGS sequence"/>
</dbReference>
<dbReference type="Pfam" id="PF01979">
    <property type="entry name" value="Amidohydro_1"/>
    <property type="match status" value="1"/>
</dbReference>
<evidence type="ECO:0000256" key="1">
    <source>
        <dbReference type="ARBA" id="ARBA00022801"/>
    </source>
</evidence>
<sequence>MKTIFKNISIITQDKNSAIIKRGFIVVENEKILKVCSGKFKVKNNKNNTIINGQGKIAIPGLINSHIHLGESAFPFFLPLKYSLEKYLYLTEKLIKDHPEFETYRNVISDYSILLSLKSGTTTIAGGRVHDSAQKWGVRYISGIMVMNSDKLRKFYNKTDEDIKKMKKEISMDLGSLAIFIHSLPFIDKNKINEISKIKKTNKTLPIFIHFLETKKERDSIKKYWHKSPIKILKEAKLFNKYTHLIHCNWVTKKELQNIIESGCNIIQCPSTNIIVDNKILDLKEIIENNGRVSIATDGLSTGKSLNLLKEAKTAYEYHNRKKETMSAKNIFDLITIEASKNLKLNKKIGSLEVNKKADIAFLDNKININSYNLYKDIINNGRISGVMINGKLIIWNNKVIKKLFSEQNIKKKFKSLIRKIKSSPTTEERLNKLK</sequence>
<dbReference type="Gene3D" id="2.30.40.10">
    <property type="entry name" value="Urease, subunit C, domain 1"/>
    <property type="match status" value="1"/>
</dbReference>
<organism evidence="3 4">
    <name type="scientific">Candidatus Liptonbacteria bacterium CG11_big_fil_rev_8_21_14_0_20_35_14</name>
    <dbReference type="NCBI Taxonomy" id="1974634"/>
    <lineage>
        <taxon>Bacteria</taxon>
        <taxon>Candidatus Liptoniibacteriota</taxon>
    </lineage>
</organism>
<accession>A0A2H0N837</accession>
<dbReference type="SUPFAM" id="SSF51556">
    <property type="entry name" value="Metallo-dependent hydrolases"/>
    <property type="match status" value="1"/>
</dbReference>
<dbReference type="InterPro" id="IPR050287">
    <property type="entry name" value="MTA/SAH_deaminase"/>
</dbReference>
<evidence type="ECO:0000259" key="2">
    <source>
        <dbReference type="Pfam" id="PF01979"/>
    </source>
</evidence>
<feature type="domain" description="Amidohydrolase-related" evidence="2">
    <location>
        <begin position="57"/>
        <end position="393"/>
    </location>
</feature>
<keyword evidence="1" id="KW-0378">Hydrolase</keyword>
<dbReference type="PANTHER" id="PTHR43794:SF11">
    <property type="entry name" value="AMIDOHYDROLASE-RELATED DOMAIN-CONTAINING PROTEIN"/>
    <property type="match status" value="1"/>
</dbReference>
<comment type="caution">
    <text evidence="3">The sequence shown here is derived from an EMBL/GenBank/DDBJ whole genome shotgun (WGS) entry which is preliminary data.</text>
</comment>
<dbReference type="Gene3D" id="3.20.20.140">
    <property type="entry name" value="Metal-dependent hydrolases"/>
    <property type="match status" value="1"/>
</dbReference>
<gene>
    <name evidence="3" type="ORF">COV57_01115</name>
</gene>
<dbReference type="SUPFAM" id="SSF51338">
    <property type="entry name" value="Composite domain of metallo-dependent hydrolases"/>
    <property type="match status" value="1"/>
</dbReference>
<evidence type="ECO:0000313" key="4">
    <source>
        <dbReference type="Proteomes" id="UP000229893"/>
    </source>
</evidence>
<dbReference type="PANTHER" id="PTHR43794">
    <property type="entry name" value="AMINOHYDROLASE SSNA-RELATED"/>
    <property type="match status" value="1"/>
</dbReference>
<dbReference type="AlphaFoldDB" id="A0A2H0N837"/>
<dbReference type="InterPro" id="IPR006680">
    <property type="entry name" value="Amidohydro-rel"/>
</dbReference>